<dbReference type="CDD" id="cd18316">
    <property type="entry name" value="BTB_POZ_KCTD-like"/>
    <property type="match status" value="1"/>
</dbReference>
<evidence type="ECO:0000256" key="1">
    <source>
        <dbReference type="ARBA" id="ARBA00022441"/>
    </source>
</evidence>
<dbReference type="InterPro" id="IPR003131">
    <property type="entry name" value="T1-type_BTB"/>
</dbReference>
<feature type="compositionally biased region" description="Acidic residues" evidence="3">
    <location>
        <begin position="375"/>
        <end position="408"/>
    </location>
</feature>
<feature type="compositionally biased region" description="Basic and acidic residues" evidence="3">
    <location>
        <begin position="567"/>
        <end position="584"/>
    </location>
</feature>
<evidence type="ECO:0000259" key="4">
    <source>
        <dbReference type="Pfam" id="PF02214"/>
    </source>
</evidence>
<dbReference type="Pfam" id="PF02214">
    <property type="entry name" value="BTB_2"/>
    <property type="match status" value="1"/>
</dbReference>
<protein>
    <recommendedName>
        <fullName evidence="4">Potassium channel tetramerisation-type BTB domain-containing protein</fullName>
    </recommendedName>
</protein>
<dbReference type="OrthoDB" id="10251809at2759"/>
<dbReference type="SUPFAM" id="SSF48371">
    <property type="entry name" value="ARM repeat"/>
    <property type="match status" value="1"/>
</dbReference>
<dbReference type="PANTHER" id="PTHR46093">
    <property type="entry name" value="ACYL-COA-BINDING DOMAIN-CONTAINING PROTEIN 5"/>
    <property type="match status" value="1"/>
</dbReference>
<dbReference type="Gene3D" id="2.120.10.80">
    <property type="entry name" value="Kelch-type beta propeller"/>
    <property type="match status" value="2"/>
</dbReference>
<keyword evidence="6" id="KW-1185">Reference proteome</keyword>
<feature type="compositionally biased region" description="Acidic residues" evidence="3">
    <location>
        <begin position="612"/>
        <end position="630"/>
    </location>
</feature>
<keyword evidence="1" id="KW-0880">Kelch repeat</keyword>
<feature type="domain" description="Potassium channel tetramerisation-type BTB" evidence="4">
    <location>
        <begin position="146"/>
        <end position="213"/>
    </location>
</feature>
<dbReference type="InterPro" id="IPR011333">
    <property type="entry name" value="SKP1/BTB/POZ_sf"/>
</dbReference>
<dbReference type="Proteomes" id="UP000192257">
    <property type="component" value="Unassembled WGS sequence"/>
</dbReference>
<comment type="caution">
    <text evidence="5">The sequence shown here is derived from an EMBL/GenBank/DDBJ whole genome shotgun (WGS) entry which is preliminary data.</text>
</comment>
<dbReference type="InterPro" id="IPR016024">
    <property type="entry name" value="ARM-type_fold"/>
</dbReference>
<sequence length="814" mass="94388">MSGDSSRHYEVPELYDNEGVALILDDNNYDEQSIPRINLANRHGCYNMDNNGSNEENEESNEVKKEIIAENDINNDNNNNDNNDTATEILLGEYRLLRRSAEAFIYTTRRACAEMQLKRRRMDQRERILRHRVEGCAAAAQSPIMKLNIGGMRFHVQRDTLLQFPMTFFNMLEDPLFTIQKDNQGHVFLDRDPWLFREILFLLRERRQRIMEMAQPHQTNASPSLVLLTHNATARDRLTQLPPLERKRVIEEAKYYGLNELLSDLAVIQYQWQKCVLVPVPASRYGVATVMRDREQVNVRPPEACCFATCVRMYDSIYLFGGCANDDKVLNSFYRLQLEQVKGEKCDDEHPWKNQQQQQQQRQDRRGQQQRRWDDDDDDDDDDEEEEEEEEEEEDDDDENDDESEEEGEQKVNEKELQAFGLSDASCTRRWQITYDVIETIAKTPRARPATPGARTGHAMVSLQGRYLLVLYGNNLTHHLNNVWVYHAARNKWSLVKLRGDCVEPRSGHSVTVIRDRLYLIGGKKMFASCGLLCAEVFVGRFDVDRMELTWTLLSCQPQQGQRQRQQTREQADEQRARRFEQRHNGGGRGSSMNESQTPSSSVSPSRQGMGNEEEMETREEENEEEEEGVCDVPPMAYHGAVDWKDRYIITFGGVRWPPLLHHDGRVLFWNATDAARSEAARRPPYLYQFDTVDLICKRLRTYAEGPNIVSSDVPRSGHFVVRYNDDVYAMGSYNGQHRPHQKLDLFQLSLQTRIWRRIETTVAPKHSPPCRRAAPCGLLLPPPKDNGRPVILMYGGYSLASRRYFNDAYILTL</sequence>
<dbReference type="Pfam" id="PF24681">
    <property type="entry name" value="Kelch_KLHDC2_KLHL20_DRC7"/>
    <property type="match status" value="1"/>
</dbReference>
<feature type="compositionally biased region" description="Low complexity" evidence="3">
    <location>
        <begin position="596"/>
        <end position="606"/>
    </location>
</feature>
<evidence type="ECO:0000256" key="3">
    <source>
        <dbReference type="SAM" id="MobiDB-lite"/>
    </source>
</evidence>
<feature type="region of interest" description="Disordered" evidence="3">
    <location>
        <begin position="345"/>
        <end position="418"/>
    </location>
</feature>
<evidence type="ECO:0000256" key="2">
    <source>
        <dbReference type="ARBA" id="ARBA00022737"/>
    </source>
</evidence>
<feature type="region of interest" description="Disordered" evidence="3">
    <location>
        <begin position="560"/>
        <end position="633"/>
    </location>
</feature>
<dbReference type="VEuPathDB" id="TriTrypDB:TM35_000301480"/>
<organism evidence="5 6">
    <name type="scientific">Trypanosoma theileri</name>
    <dbReference type="NCBI Taxonomy" id="67003"/>
    <lineage>
        <taxon>Eukaryota</taxon>
        <taxon>Discoba</taxon>
        <taxon>Euglenozoa</taxon>
        <taxon>Kinetoplastea</taxon>
        <taxon>Metakinetoplastina</taxon>
        <taxon>Trypanosomatida</taxon>
        <taxon>Trypanosomatidae</taxon>
        <taxon>Trypanosoma</taxon>
    </lineage>
</organism>
<keyword evidence="2" id="KW-0677">Repeat</keyword>
<dbReference type="SUPFAM" id="SSF117281">
    <property type="entry name" value="Kelch motif"/>
    <property type="match status" value="1"/>
</dbReference>
<feature type="compositionally biased region" description="Basic and acidic residues" evidence="3">
    <location>
        <begin position="362"/>
        <end position="374"/>
    </location>
</feature>
<gene>
    <name evidence="5" type="ORF">TM35_000301480</name>
</gene>
<dbReference type="GeneID" id="39988251"/>
<dbReference type="InterPro" id="IPR015915">
    <property type="entry name" value="Kelch-typ_b-propeller"/>
</dbReference>
<evidence type="ECO:0000313" key="6">
    <source>
        <dbReference type="Proteomes" id="UP000192257"/>
    </source>
</evidence>
<reference evidence="5 6" key="1">
    <citation type="submission" date="2017-03" db="EMBL/GenBank/DDBJ databases">
        <title>An alternative strategy for trypanosome survival in the mammalian bloodstream revealed through genome and transcriptome analysis of the ubiquitous bovine parasite Trypanosoma (Megatrypanum) theileri.</title>
        <authorList>
            <person name="Kelly S."/>
            <person name="Ivens A."/>
            <person name="Mott A."/>
            <person name="O'Neill E."/>
            <person name="Emms D."/>
            <person name="Macleod O."/>
            <person name="Voorheis P."/>
            <person name="Matthews J."/>
            <person name="Matthews K."/>
            <person name="Carrington M."/>
        </authorList>
    </citation>
    <scope>NUCLEOTIDE SEQUENCE [LARGE SCALE GENOMIC DNA]</scope>
    <source>
        <strain evidence="5">Edinburgh</strain>
    </source>
</reference>
<accession>A0A1X0NNN7</accession>
<dbReference type="Gene3D" id="3.30.710.10">
    <property type="entry name" value="Potassium Channel Kv1.1, Chain A"/>
    <property type="match status" value="1"/>
</dbReference>
<proteinExistence type="predicted"/>
<evidence type="ECO:0000313" key="5">
    <source>
        <dbReference type="EMBL" id="ORC86108.1"/>
    </source>
</evidence>
<dbReference type="EMBL" id="NBCO01000030">
    <property type="protein sequence ID" value="ORC86108.1"/>
    <property type="molecule type" value="Genomic_DNA"/>
</dbReference>
<dbReference type="PANTHER" id="PTHR46093:SF18">
    <property type="entry name" value="FIBRONECTIN TYPE-III DOMAIN-CONTAINING PROTEIN"/>
    <property type="match status" value="1"/>
</dbReference>
<dbReference type="SUPFAM" id="SSF54695">
    <property type="entry name" value="POZ domain"/>
    <property type="match status" value="1"/>
</dbReference>
<dbReference type="AlphaFoldDB" id="A0A1X0NNN7"/>
<dbReference type="GO" id="GO:0051260">
    <property type="term" value="P:protein homooligomerization"/>
    <property type="evidence" value="ECO:0007669"/>
    <property type="project" value="InterPro"/>
</dbReference>
<name>A0A1X0NNN7_9TRYP</name>
<dbReference type="RefSeq" id="XP_028880174.1">
    <property type="nucleotide sequence ID" value="XM_029028471.1"/>
</dbReference>